<feature type="compositionally biased region" description="Polar residues" evidence="1">
    <location>
        <begin position="432"/>
        <end position="449"/>
    </location>
</feature>
<evidence type="ECO:0000313" key="4">
    <source>
        <dbReference type="Proteomes" id="UP000000591"/>
    </source>
</evidence>
<feature type="compositionally biased region" description="Polar residues" evidence="1">
    <location>
        <begin position="11"/>
        <end position="23"/>
    </location>
</feature>
<sequence length="496" mass="56276">MADMGRIAKTTGKSSRGTNSARQPETRFITEEAGTMNRIRSMPIRMRSGVDVYQRALQAYKNARAKQKTSGPSWMMRVPYYQQLQRRTFDAPEEVVAARRKLVDDYMVQLGRRFQALAVRIGAERAAREAEVQRAWEAEHGKVPEEIQTLKQHLRAACSEAARTRLSEQVKQRTAYNRAVTAATVGQGPVVHALPGSPAWAALHDVFYKLQLRNTILFSIDIEAFESNTSVVTEVGISVYDPRENEDTLVPHFRTYHLCPEESLGLINKRFVPNHKCEFLHGETMVMPLSECVEFINGLIEYYLYPPTGVDDKYSRAIVGHGVSGDLQWLRSLLIDLPTIAGPGNSHPRDHVSVLDTAHLYQYFYGQKGSSLGKSLRLHGVPHSYLHNAGNDAYYTLQLLMKMGDVQQRIRHQWDDLYAVFNTLKQWEEYDNSTPSTQHAESVNNSTRATGKDYKPKSKSGRNRRHLDTHINGMRYHHNLDSFLASTAVVDCEIGR</sequence>
<dbReference type="KEGG" id="ago:AGOS_AFR712C"/>
<evidence type="ECO:0000313" key="3">
    <source>
        <dbReference type="EMBL" id="AAS54084.1"/>
    </source>
</evidence>
<dbReference type="GeneID" id="4622549"/>
<dbReference type="PANTHER" id="PTHR28083:SF1">
    <property type="entry name" value="GOOD FOR FULL DBP5 ACTIVITY PROTEIN 2"/>
    <property type="match status" value="1"/>
</dbReference>
<feature type="domain" description="Gfd2/YDR514C-like C-terminal" evidence="2">
    <location>
        <begin position="216"/>
        <end position="403"/>
    </location>
</feature>
<dbReference type="EMBL" id="AE016819">
    <property type="protein sequence ID" value="AAS54084.1"/>
    <property type="molecule type" value="Genomic_DNA"/>
</dbReference>
<evidence type="ECO:0000256" key="1">
    <source>
        <dbReference type="SAM" id="MobiDB-lite"/>
    </source>
</evidence>
<dbReference type="SUPFAM" id="SSF53098">
    <property type="entry name" value="Ribonuclease H-like"/>
    <property type="match status" value="1"/>
</dbReference>
<dbReference type="OMA" id="NKTICFA"/>
<evidence type="ECO:0000259" key="2">
    <source>
        <dbReference type="Pfam" id="PF21762"/>
    </source>
</evidence>
<dbReference type="FunCoup" id="Q751W3">
    <property type="interactions" value="76"/>
</dbReference>
<dbReference type="GO" id="GO:0003676">
    <property type="term" value="F:nucleic acid binding"/>
    <property type="evidence" value="ECO:0007669"/>
    <property type="project" value="InterPro"/>
</dbReference>
<protein>
    <submittedName>
        <fullName evidence="3">AFR712Cp</fullName>
    </submittedName>
</protein>
<gene>
    <name evidence="3" type="ORF">AGOS_AFR712C</name>
</gene>
<dbReference type="RefSeq" id="NP_986260.1">
    <property type="nucleotide sequence ID" value="NM_212396.1"/>
</dbReference>
<feature type="region of interest" description="Disordered" evidence="1">
    <location>
        <begin position="1"/>
        <end position="28"/>
    </location>
</feature>
<dbReference type="PANTHER" id="PTHR28083">
    <property type="entry name" value="GOOD FOR FULL DBP5 ACTIVITY PROTEIN 2"/>
    <property type="match status" value="1"/>
</dbReference>
<keyword evidence="4" id="KW-1185">Reference proteome</keyword>
<dbReference type="InterPro" id="IPR012337">
    <property type="entry name" value="RNaseH-like_sf"/>
</dbReference>
<dbReference type="InterPro" id="IPR036397">
    <property type="entry name" value="RNaseH_sf"/>
</dbReference>
<dbReference type="Proteomes" id="UP000000591">
    <property type="component" value="Chromosome VI"/>
</dbReference>
<dbReference type="STRING" id="284811.Q751W3"/>
<reference evidence="4" key="2">
    <citation type="journal article" date="2013" name="G3 (Bethesda)">
        <title>Genomes of Ashbya fungi isolated from insects reveal four mating-type loci, numerous translocations, lack of transposons, and distinct gene duplications.</title>
        <authorList>
            <person name="Dietrich F.S."/>
            <person name="Voegeli S."/>
            <person name="Kuo S."/>
            <person name="Philippsen P."/>
        </authorList>
    </citation>
    <scope>GENOME REANNOTATION</scope>
    <source>
        <strain evidence="4">ATCC 10895 / CBS 109.51 / FGSC 9923 / NRRL Y-1056</strain>
    </source>
</reference>
<accession>Q751W3</accession>
<organism evidence="3 4">
    <name type="scientific">Eremothecium gossypii (strain ATCC 10895 / CBS 109.51 / FGSC 9923 / NRRL Y-1056)</name>
    <name type="common">Yeast</name>
    <name type="synonym">Ashbya gossypii</name>
    <dbReference type="NCBI Taxonomy" id="284811"/>
    <lineage>
        <taxon>Eukaryota</taxon>
        <taxon>Fungi</taxon>
        <taxon>Dikarya</taxon>
        <taxon>Ascomycota</taxon>
        <taxon>Saccharomycotina</taxon>
        <taxon>Saccharomycetes</taxon>
        <taxon>Saccharomycetales</taxon>
        <taxon>Saccharomycetaceae</taxon>
        <taxon>Eremothecium</taxon>
    </lineage>
</organism>
<name>Q751W3_EREGS</name>
<dbReference type="HOGENOM" id="CLU_029052_0_0_1"/>
<dbReference type="AlphaFoldDB" id="Q751W3"/>
<dbReference type="Gene3D" id="3.30.420.10">
    <property type="entry name" value="Ribonuclease H-like superfamily/Ribonuclease H"/>
    <property type="match status" value="1"/>
</dbReference>
<proteinExistence type="predicted"/>
<reference evidence="3 4" key="1">
    <citation type="journal article" date="2004" name="Science">
        <title>The Ashbya gossypii genome as a tool for mapping the ancient Saccharomyces cerevisiae genome.</title>
        <authorList>
            <person name="Dietrich F.S."/>
            <person name="Voegeli S."/>
            <person name="Brachat S."/>
            <person name="Lerch A."/>
            <person name="Gates K."/>
            <person name="Steiner S."/>
            <person name="Mohr C."/>
            <person name="Pohlmann R."/>
            <person name="Luedi P."/>
            <person name="Choi S."/>
            <person name="Wing R.A."/>
            <person name="Flavier A."/>
            <person name="Gaffney T.D."/>
            <person name="Philippsen P."/>
        </authorList>
    </citation>
    <scope>NUCLEOTIDE SEQUENCE [LARGE SCALE GENOMIC DNA]</scope>
    <source>
        <strain evidence="4">ATCC 10895 / CBS 109.51 / FGSC 9923 / NRRL Y-1056</strain>
    </source>
</reference>
<dbReference type="InterPro" id="IPR040151">
    <property type="entry name" value="Gfd2/YDR514C-like"/>
</dbReference>
<dbReference type="eggNOG" id="ENOG502QTQR">
    <property type="taxonomic scope" value="Eukaryota"/>
</dbReference>
<dbReference type="InParanoid" id="Q751W3"/>
<dbReference type="Pfam" id="PF21762">
    <property type="entry name" value="DEDDh_C"/>
    <property type="match status" value="1"/>
</dbReference>
<feature type="region of interest" description="Disordered" evidence="1">
    <location>
        <begin position="432"/>
        <end position="465"/>
    </location>
</feature>
<dbReference type="InterPro" id="IPR048519">
    <property type="entry name" value="Gfd2/YDR514C-like_C"/>
</dbReference>
<dbReference type="OrthoDB" id="5953249at2759"/>